<dbReference type="AlphaFoldDB" id="A0A0A1M798"/>
<dbReference type="Pfam" id="PF01584">
    <property type="entry name" value="CheW"/>
    <property type="match status" value="1"/>
</dbReference>
<evidence type="ECO:0000259" key="1">
    <source>
        <dbReference type="PROSITE" id="PS50851"/>
    </source>
</evidence>
<evidence type="ECO:0000313" key="2">
    <source>
        <dbReference type="EMBL" id="CEI81175.1"/>
    </source>
</evidence>
<dbReference type="InterPro" id="IPR002545">
    <property type="entry name" value="CheW-lke_dom"/>
</dbReference>
<dbReference type="SMART" id="SM00260">
    <property type="entry name" value="CheW"/>
    <property type="match status" value="1"/>
</dbReference>
<dbReference type="PROSITE" id="PS50851">
    <property type="entry name" value="CHEW"/>
    <property type="match status" value="1"/>
</dbReference>
<dbReference type="PANTHER" id="PTHR22617:SF23">
    <property type="entry name" value="CHEMOTAXIS PROTEIN CHEW"/>
    <property type="match status" value="1"/>
</dbReference>
<protein>
    <submittedName>
        <fullName evidence="2">Chemotaxis protein CheW</fullName>
    </submittedName>
</protein>
<keyword evidence="3" id="KW-1185">Reference proteome</keyword>
<dbReference type="Gene3D" id="2.30.30.40">
    <property type="entry name" value="SH3 Domains"/>
    <property type="match status" value="1"/>
</dbReference>
<dbReference type="GO" id="GO:0006935">
    <property type="term" value="P:chemotaxis"/>
    <property type="evidence" value="ECO:0007669"/>
    <property type="project" value="InterPro"/>
</dbReference>
<organism evidence="2 3">
    <name type="scientific">Oceanobacillus oncorhynchi</name>
    <dbReference type="NCBI Taxonomy" id="545501"/>
    <lineage>
        <taxon>Bacteria</taxon>
        <taxon>Bacillati</taxon>
        <taxon>Bacillota</taxon>
        <taxon>Bacilli</taxon>
        <taxon>Bacillales</taxon>
        <taxon>Bacillaceae</taxon>
        <taxon>Oceanobacillus</taxon>
    </lineage>
</organism>
<gene>
    <name evidence="2" type="primary">cheW_1</name>
    <name evidence="2" type="ORF">BN997_00993</name>
</gene>
<feature type="domain" description="CheW-like" evidence="1">
    <location>
        <begin position="3"/>
        <end position="143"/>
    </location>
</feature>
<dbReference type="Gene3D" id="2.40.50.180">
    <property type="entry name" value="CheA-289, Domain 4"/>
    <property type="match status" value="1"/>
</dbReference>
<dbReference type="GO" id="GO:0005829">
    <property type="term" value="C:cytosol"/>
    <property type="evidence" value="ECO:0007669"/>
    <property type="project" value="TreeGrafter"/>
</dbReference>
<evidence type="ECO:0000313" key="3">
    <source>
        <dbReference type="Proteomes" id="UP000040453"/>
    </source>
</evidence>
<proteinExistence type="predicted"/>
<reference evidence="2 3" key="1">
    <citation type="submission" date="2014-11" db="EMBL/GenBank/DDBJ databases">
        <authorList>
            <person name="Urmite Genomes Urmite Genomes"/>
        </authorList>
    </citation>
    <scope>NUCLEOTIDE SEQUENCE [LARGE SCALE GENOMIC DNA]</scope>
    <source>
        <strain evidence="2 3">Oc5</strain>
    </source>
</reference>
<dbReference type="InterPro" id="IPR039315">
    <property type="entry name" value="CheW"/>
</dbReference>
<dbReference type="InterPro" id="IPR036061">
    <property type="entry name" value="CheW-like_dom_sf"/>
</dbReference>
<dbReference type="SUPFAM" id="SSF50341">
    <property type="entry name" value="CheW-like"/>
    <property type="match status" value="1"/>
</dbReference>
<name>A0A0A1M798_9BACI</name>
<dbReference type="STRING" id="545501.BN997_00993"/>
<dbReference type="PANTHER" id="PTHR22617">
    <property type="entry name" value="CHEMOTAXIS SENSOR HISTIDINE KINASE-RELATED"/>
    <property type="match status" value="1"/>
</dbReference>
<accession>A0A0A1M798</accession>
<dbReference type="EMBL" id="CDGG01000001">
    <property type="protein sequence ID" value="CEI81175.1"/>
    <property type="molecule type" value="Genomic_DNA"/>
</dbReference>
<dbReference type="RefSeq" id="WP_042530151.1">
    <property type="nucleotide sequence ID" value="NZ_CAXOIH010000010.1"/>
</dbReference>
<dbReference type="OrthoDB" id="9794382at2"/>
<sequence length="162" mass="18219">MDTEKHIIFRLKEQTFAVHVQQIVSIERALSLTEIPRTPGFMKGVTEMRGVMTPIIDLRERLNLGGVDITDQTRTLVVQVDEMQIGMVVDQATEVKDIPASFIKSAPKLVGEIKDTFLLGVATIDDELILLLDLEQIIQFTEKNQLQEIINDIDESGKTIES</sequence>
<dbReference type="Proteomes" id="UP000040453">
    <property type="component" value="Unassembled WGS sequence"/>
</dbReference>
<dbReference type="GO" id="GO:0007165">
    <property type="term" value="P:signal transduction"/>
    <property type="evidence" value="ECO:0007669"/>
    <property type="project" value="InterPro"/>
</dbReference>